<dbReference type="PROSITE" id="PS51257">
    <property type="entry name" value="PROKAR_LIPOPROTEIN"/>
    <property type="match status" value="1"/>
</dbReference>
<dbReference type="RefSeq" id="WP_344924454.1">
    <property type="nucleotide sequence ID" value="NZ_BAABCW010000001.1"/>
</dbReference>
<reference evidence="2" key="1">
    <citation type="journal article" date="2019" name="Int. J. Syst. Evol. Microbiol.">
        <title>The Global Catalogue of Microorganisms (GCM) 10K type strain sequencing project: providing services to taxonomists for standard genome sequencing and annotation.</title>
        <authorList>
            <consortium name="The Broad Institute Genomics Platform"/>
            <consortium name="The Broad Institute Genome Sequencing Center for Infectious Disease"/>
            <person name="Wu L."/>
            <person name="Ma J."/>
        </authorList>
    </citation>
    <scope>NUCLEOTIDE SEQUENCE [LARGE SCALE GENOMIC DNA]</scope>
    <source>
        <strain evidence="2">JCM 17106</strain>
    </source>
</reference>
<keyword evidence="2" id="KW-1185">Reference proteome</keyword>
<proteinExistence type="predicted"/>
<evidence type="ECO:0000313" key="1">
    <source>
        <dbReference type="EMBL" id="GAA4108750.1"/>
    </source>
</evidence>
<gene>
    <name evidence="1" type="ORF">GCM10022393_05050</name>
</gene>
<dbReference type="EMBL" id="BAABCW010000001">
    <property type="protein sequence ID" value="GAA4108750.1"/>
    <property type="molecule type" value="Genomic_DNA"/>
</dbReference>
<dbReference type="Proteomes" id="UP001500459">
    <property type="component" value="Unassembled WGS sequence"/>
</dbReference>
<evidence type="ECO:0008006" key="3">
    <source>
        <dbReference type="Google" id="ProtNLM"/>
    </source>
</evidence>
<organism evidence="1 2">
    <name type="scientific">Aquimarina addita</name>
    <dbReference type="NCBI Taxonomy" id="870485"/>
    <lineage>
        <taxon>Bacteria</taxon>
        <taxon>Pseudomonadati</taxon>
        <taxon>Bacteroidota</taxon>
        <taxon>Flavobacteriia</taxon>
        <taxon>Flavobacteriales</taxon>
        <taxon>Flavobacteriaceae</taxon>
        <taxon>Aquimarina</taxon>
    </lineage>
</organism>
<name>A0ABP7X9W0_9FLAO</name>
<evidence type="ECO:0000313" key="2">
    <source>
        <dbReference type="Proteomes" id="UP001500459"/>
    </source>
</evidence>
<accession>A0ABP7X9W0</accession>
<comment type="caution">
    <text evidence="1">The sequence shown here is derived from an EMBL/GenBank/DDBJ whole genome shotgun (WGS) entry which is preliminary data.</text>
</comment>
<protein>
    <recommendedName>
        <fullName evidence="3">YD repeat-containing protein</fullName>
    </recommendedName>
</protein>
<sequence length="230" mass="26941">MKNILLIVSTIILGLLTSCSNDDSNPDEAPLQLIKVYEQITMGTEIFSEGTVEYTYGLNGYLRLFTASNFSNKYLYNENDQLTELILTTESHGQSSSFYSYDEELITQSFDTVTDSKIFYEYNNNSQLVRVYHPYNDIRYEYDTKGNVSAIIVDSEIYNRFLYDDMKNPFSLLFPDAYNKIRGISYHNKIYSERDKEKTIFEYNENKYPVTSTKTIAGGYVIKREYYYNR</sequence>